<evidence type="ECO:0000313" key="5">
    <source>
        <dbReference type="Proteomes" id="UP000515135"/>
    </source>
</evidence>
<evidence type="ECO:0000256" key="3">
    <source>
        <dbReference type="SAM" id="MobiDB-lite"/>
    </source>
</evidence>
<dbReference type="GO" id="GO:0005509">
    <property type="term" value="F:calcium ion binding"/>
    <property type="evidence" value="ECO:0007669"/>
    <property type="project" value="InterPro"/>
</dbReference>
<dbReference type="Proteomes" id="UP000515135">
    <property type="component" value="Unplaced"/>
</dbReference>
<dbReference type="SUPFAM" id="SSF47473">
    <property type="entry name" value="EF-hand"/>
    <property type="match status" value="1"/>
</dbReference>
<dbReference type="InterPro" id="IPR018247">
    <property type="entry name" value="EF_Hand_1_Ca_BS"/>
</dbReference>
<feature type="domain" description="EF-hand" evidence="4">
    <location>
        <begin position="157"/>
        <end position="187"/>
    </location>
</feature>
<protein>
    <submittedName>
        <fullName evidence="6">Calmodulin-alpha-like isoform X1</fullName>
    </submittedName>
</protein>
<dbReference type="FunFam" id="1.10.238.10:FF:000001">
    <property type="entry name" value="Calmodulin 1"/>
    <property type="match status" value="1"/>
</dbReference>
<feature type="domain" description="EF-hand" evidence="4">
    <location>
        <begin position="121"/>
        <end position="156"/>
    </location>
</feature>
<dbReference type="GO" id="GO:0016460">
    <property type="term" value="C:myosin II complex"/>
    <property type="evidence" value="ECO:0007669"/>
    <property type="project" value="TreeGrafter"/>
</dbReference>
<dbReference type="SMART" id="SM00054">
    <property type="entry name" value="EFh"/>
    <property type="match status" value="2"/>
</dbReference>
<dbReference type="RefSeq" id="XP_019633977.1">
    <property type="nucleotide sequence ID" value="XM_019778418.1"/>
</dbReference>
<dbReference type="InterPro" id="IPR011992">
    <property type="entry name" value="EF-hand-dom_pair"/>
</dbReference>
<dbReference type="OrthoDB" id="26525at2759"/>
<dbReference type="Pfam" id="PF13499">
    <property type="entry name" value="EF-hand_7"/>
    <property type="match status" value="1"/>
</dbReference>
<organism evidence="5 6">
    <name type="scientific">Branchiostoma belcheri</name>
    <name type="common">Amphioxus</name>
    <dbReference type="NCBI Taxonomy" id="7741"/>
    <lineage>
        <taxon>Eukaryota</taxon>
        <taxon>Metazoa</taxon>
        <taxon>Chordata</taxon>
        <taxon>Cephalochordata</taxon>
        <taxon>Leptocardii</taxon>
        <taxon>Amphioxiformes</taxon>
        <taxon>Branchiostomatidae</taxon>
        <taxon>Branchiostoma</taxon>
    </lineage>
</organism>
<keyword evidence="1" id="KW-0677">Repeat</keyword>
<feature type="region of interest" description="Disordered" evidence="3">
    <location>
        <begin position="1"/>
        <end position="26"/>
    </location>
</feature>
<evidence type="ECO:0000256" key="2">
    <source>
        <dbReference type="ARBA" id="ARBA00022837"/>
    </source>
</evidence>
<dbReference type="AlphaFoldDB" id="A0A6P4ZSQ0"/>
<dbReference type="Gene3D" id="1.10.238.10">
    <property type="entry name" value="EF-hand"/>
    <property type="match status" value="2"/>
</dbReference>
<dbReference type="GeneID" id="109477300"/>
<dbReference type="PROSITE" id="PS50222">
    <property type="entry name" value="EF_HAND_2"/>
    <property type="match status" value="2"/>
</dbReference>
<gene>
    <name evidence="6" type="primary">LOC109477300</name>
</gene>
<keyword evidence="5" id="KW-1185">Reference proteome</keyword>
<dbReference type="InterPro" id="IPR002048">
    <property type="entry name" value="EF_hand_dom"/>
</dbReference>
<evidence type="ECO:0000313" key="6">
    <source>
        <dbReference type="RefSeq" id="XP_019633977.1"/>
    </source>
</evidence>
<dbReference type="PANTHER" id="PTHR23048">
    <property type="entry name" value="MYOSIN LIGHT CHAIN 1, 3"/>
    <property type="match status" value="1"/>
</dbReference>
<dbReference type="CDD" id="cd00051">
    <property type="entry name" value="EFh"/>
    <property type="match status" value="1"/>
</dbReference>
<dbReference type="InterPro" id="IPR050230">
    <property type="entry name" value="CALM/Myosin/TropC-like"/>
</dbReference>
<keyword evidence="2" id="KW-0106">Calcium</keyword>
<evidence type="ECO:0000256" key="1">
    <source>
        <dbReference type="ARBA" id="ARBA00022737"/>
    </source>
</evidence>
<dbReference type="PANTHER" id="PTHR23048:SF0">
    <property type="entry name" value="CALMODULIN LIKE 3"/>
    <property type="match status" value="1"/>
</dbReference>
<feature type="compositionally biased region" description="Basic and acidic residues" evidence="3">
    <location>
        <begin position="1"/>
        <end position="12"/>
    </location>
</feature>
<reference evidence="6" key="1">
    <citation type="submission" date="2025-08" db="UniProtKB">
        <authorList>
            <consortium name="RefSeq"/>
        </authorList>
    </citation>
    <scope>IDENTIFICATION</scope>
    <source>
        <tissue evidence="6">Gonad</tissue>
    </source>
</reference>
<name>A0A6P4ZSQ0_BRABE</name>
<sequence length="187" mass="21097">MQQVDVDRDRHSGSRGRHTPESLKSPICIVRSVSEEETEEKTMTGQLTDEQLAEMKRQFLSHDKGSGKVTAQQMTDVLESVGVNLRGEQKQEHRDWIKDNTTGDGLVSVAEFLTRMQQSKALADSALAAFRMFDKDNSGYIDKDEIIQGMAQLGEQLTDEDAEEMLQECDTDGDGKINYEEFVKTFQ</sequence>
<proteinExistence type="predicted"/>
<accession>A0A6P4ZSQ0</accession>
<evidence type="ECO:0000259" key="4">
    <source>
        <dbReference type="PROSITE" id="PS50222"/>
    </source>
</evidence>
<dbReference type="PROSITE" id="PS00018">
    <property type="entry name" value="EF_HAND_1"/>
    <property type="match status" value="2"/>
</dbReference>
<dbReference type="KEGG" id="bbel:109477300"/>